<dbReference type="Gene3D" id="1.10.10.10">
    <property type="entry name" value="Winged helix-like DNA-binding domain superfamily/Winged helix DNA-binding domain"/>
    <property type="match status" value="1"/>
</dbReference>
<feature type="domain" description="HTH rpiR-type" evidence="5">
    <location>
        <begin position="13"/>
        <end position="89"/>
    </location>
</feature>
<keyword evidence="3" id="KW-0804">Transcription</keyword>
<comment type="caution">
    <text evidence="7">The sequence shown here is derived from an EMBL/GenBank/DDBJ whole genome shotgun (WGS) entry which is preliminary data.</text>
</comment>
<evidence type="ECO:0000259" key="6">
    <source>
        <dbReference type="PROSITE" id="PS51464"/>
    </source>
</evidence>
<dbReference type="PROSITE" id="PS51071">
    <property type="entry name" value="HTH_RPIR"/>
    <property type="match status" value="1"/>
</dbReference>
<keyword evidence="8" id="KW-1185">Reference proteome</keyword>
<evidence type="ECO:0000313" key="7">
    <source>
        <dbReference type="EMBL" id="MFC6715785.1"/>
    </source>
</evidence>
<sequence>MATQSDTQSDPSSDVLVRLRSALPSLQPAEHRVAEVVLNDPAGAAGLSITELAHQAGTSVATVARFSRSTGFGGYPQLRLALAAGAARERALSAPSRRPPEDLNADSPLADVVNTIIHHEVRALQETAEHLDLTALQSAIDVVAASRRTDVIGMGASGGVARDFAAKLHRSGRIAFCWEDFHAAATAAALAGPGGVFIGISHSGETVDTIEPMRLAGERGATTIAITNFPSSTVASLADIVLTTVARETVFRSGATASRTAQLAVIDILFVGVARTQLTQTTDALSRTFDAVDSRRSANRRGQRRTPRSADGAPRSASGLQ</sequence>
<dbReference type="InterPro" id="IPR035472">
    <property type="entry name" value="RpiR-like_SIS"/>
</dbReference>
<dbReference type="Proteomes" id="UP001596356">
    <property type="component" value="Unassembled WGS sequence"/>
</dbReference>
<dbReference type="InterPro" id="IPR046348">
    <property type="entry name" value="SIS_dom_sf"/>
</dbReference>
<evidence type="ECO:0000256" key="2">
    <source>
        <dbReference type="ARBA" id="ARBA00023125"/>
    </source>
</evidence>
<dbReference type="PANTHER" id="PTHR30514">
    <property type="entry name" value="GLUCOKINASE"/>
    <property type="match status" value="1"/>
</dbReference>
<feature type="compositionally biased region" description="Basic residues" evidence="4">
    <location>
        <begin position="297"/>
        <end position="307"/>
    </location>
</feature>
<feature type="region of interest" description="Disordered" evidence="4">
    <location>
        <begin position="291"/>
        <end position="321"/>
    </location>
</feature>
<protein>
    <submittedName>
        <fullName evidence="7">MurR/RpiR family transcriptional regulator</fullName>
    </submittedName>
</protein>
<evidence type="ECO:0000256" key="3">
    <source>
        <dbReference type="ARBA" id="ARBA00023163"/>
    </source>
</evidence>
<dbReference type="InterPro" id="IPR000281">
    <property type="entry name" value="HTH_RpiR"/>
</dbReference>
<dbReference type="RefSeq" id="WP_377825134.1">
    <property type="nucleotide sequence ID" value="NZ_JBHSWJ010000002.1"/>
</dbReference>
<gene>
    <name evidence="7" type="ORF">ACFQBT_18920</name>
</gene>
<evidence type="ECO:0000259" key="5">
    <source>
        <dbReference type="PROSITE" id="PS51071"/>
    </source>
</evidence>
<evidence type="ECO:0000256" key="1">
    <source>
        <dbReference type="ARBA" id="ARBA00023015"/>
    </source>
</evidence>
<dbReference type="SUPFAM" id="SSF53697">
    <property type="entry name" value="SIS domain"/>
    <property type="match status" value="1"/>
</dbReference>
<dbReference type="EMBL" id="JBHSWJ010000002">
    <property type="protein sequence ID" value="MFC6715785.1"/>
    <property type="molecule type" value="Genomic_DNA"/>
</dbReference>
<dbReference type="Pfam" id="PF01418">
    <property type="entry name" value="HTH_6"/>
    <property type="match status" value="1"/>
</dbReference>
<reference evidence="8" key="1">
    <citation type="journal article" date="2019" name="Int. J. Syst. Evol. Microbiol.">
        <title>The Global Catalogue of Microorganisms (GCM) 10K type strain sequencing project: providing services to taxonomists for standard genome sequencing and annotation.</title>
        <authorList>
            <consortium name="The Broad Institute Genomics Platform"/>
            <consortium name="The Broad Institute Genome Sequencing Center for Infectious Disease"/>
            <person name="Wu L."/>
            <person name="Ma J."/>
        </authorList>
    </citation>
    <scope>NUCLEOTIDE SEQUENCE [LARGE SCALE GENOMIC DNA]</scope>
    <source>
        <strain evidence="8">NBRC 106593</strain>
    </source>
</reference>
<dbReference type="InterPro" id="IPR036388">
    <property type="entry name" value="WH-like_DNA-bd_sf"/>
</dbReference>
<proteinExistence type="predicted"/>
<evidence type="ECO:0000256" key="4">
    <source>
        <dbReference type="SAM" id="MobiDB-lite"/>
    </source>
</evidence>
<dbReference type="PANTHER" id="PTHR30514:SF1">
    <property type="entry name" value="HTH-TYPE TRANSCRIPTIONAL REGULATOR HEXR-RELATED"/>
    <property type="match status" value="1"/>
</dbReference>
<keyword evidence="1" id="KW-0805">Transcription regulation</keyword>
<dbReference type="InterPro" id="IPR047640">
    <property type="entry name" value="RpiR-like"/>
</dbReference>
<dbReference type="Gene3D" id="3.40.50.10490">
    <property type="entry name" value="Glucose-6-phosphate isomerase like protein, domain 1"/>
    <property type="match status" value="1"/>
</dbReference>
<dbReference type="InterPro" id="IPR001347">
    <property type="entry name" value="SIS_dom"/>
</dbReference>
<organism evidence="7 8">
    <name type="scientific">Branchiibius cervicis</name>
    <dbReference type="NCBI Taxonomy" id="908252"/>
    <lineage>
        <taxon>Bacteria</taxon>
        <taxon>Bacillati</taxon>
        <taxon>Actinomycetota</taxon>
        <taxon>Actinomycetes</taxon>
        <taxon>Micrococcales</taxon>
        <taxon>Dermacoccaceae</taxon>
        <taxon>Branchiibius</taxon>
    </lineage>
</organism>
<dbReference type="PROSITE" id="PS51464">
    <property type="entry name" value="SIS"/>
    <property type="match status" value="1"/>
</dbReference>
<evidence type="ECO:0000313" key="8">
    <source>
        <dbReference type="Proteomes" id="UP001596356"/>
    </source>
</evidence>
<dbReference type="SUPFAM" id="SSF46689">
    <property type="entry name" value="Homeodomain-like"/>
    <property type="match status" value="1"/>
</dbReference>
<feature type="domain" description="SIS" evidence="6">
    <location>
        <begin position="139"/>
        <end position="279"/>
    </location>
</feature>
<dbReference type="InterPro" id="IPR009057">
    <property type="entry name" value="Homeodomain-like_sf"/>
</dbReference>
<dbReference type="CDD" id="cd05013">
    <property type="entry name" value="SIS_RpiR"/>
    <property type="match status" value="1"/>
</dbReference>
<keyword evidence="2" id="KW-0238">DNA-binding</keyword>
<accession>A0ABW2AZJ4</accession>
<dbReference type="Pfam" id="PF01380">
    <property type="entry name" value="SIS"/>
    <property type="match status" value="1"/>
</dbReference>
<name>A0ABW2AZJ4_9MICO</name>